<evidence type="ECO:0000313" key="2">
    <source>
        <dbReference type="EMBL" id="PLT29759.1"/>
    </source>
</evidence>
<evidence type="ECO:0008006" key="4">
    <source>
        <dbReference type="Google" id="ProtNLM"/>
    </source>
</evidence>
<feature type="transmembrane region" description="Helical" evidence="1">
    <location>
        <begin position="177"/>
        <end position="199"/>
    </location>
</feature>
<reference evidence="2 3" key="1">
    <citation type="submission" date="2017-11" db="EMBL/GenBank/DDBJ databases">
        <title>Comparitive Functional Genomics of Dry Heat Resistant strains isolated from the Viking Spacecraft.</title>
        <authorList>
            <person name="Seuylemezian A."/>
            <person name="Cooper K."/>
            <person name="Vaishampayan P."/>
        </authorList>
    </citation>
    <scope>NUCLEOTIDE SEQUENCE [LARGE SCALE GENOMIC DNA]</scope>
    <source>
        <strain evidence="2 3">V1-29</strain>
    </source>
</reference>
<evidence type="ECO:0000256" key="1">
    <source>
        <dbReference type="SAM" id="Phobius"/>
    </source>
</evidence>
<feature type="transmembrane region" description="Helical" evidence="1">
    <location>
        <begin position="115"/>
        <end position="136"/>
    </location>
</feature>
<dbReference type="OrthoDB" id="8850092at2"/>
<feature type="transmembrane region" description="Helical" evidence="1">
    <location>
        <begin position="12"/>
        <end position="36"/>
    </location>
</feature>
<protein>
    <recommendedName>
        <fullName evidence="4">Lysine transporter LysE</fullName>
    </recommendedName>
</protein>
<evidence type="ECO:0000313" key="3">
    <source>
        <dbReference type="Proteomes" id="UP000234748"/>
    </source>
</evidence>
<dbReference type="RefSeq" id="WP_101642152.1">
    <property type="nucleotide sequence ID" value="NZ_PGUY01000034.1"/>
</dbReference>
<comment type="caution">
    <text evidence="2">The sequence shown here is derived from an EMBL/GenBank/DDBJ whole genome shotgun (WGS) entry which is preliminary data.</text>
</comment>
<feature type="transmembrane region" description="Helical" evidence="1">
    <location>
        <begin position="43"/>
        <end position="65"/>
    </location>
</feature>
<keyword evidence="1" id="KW-0472">Membrane</keyword>
<name>A0A2N5M5X7_9BACI</name>
<feature type="transmembrane region" description="Helical" evidence="1">
    <location>
        <begin position="77"/>
        <end position="95"/>
    </location>
</feature>
<sequence length="215" mass="24235">MDLFNYDNQLIVASLLGAFHGTNPAMGWLFAVFLAVQKGERRVLLYSLVPIAFGQLLGDSLTVGLQTFARFQFPLKTVHIVISILILLYGFYRLFRYYRHFKWSGGLNVGYGQLVLWSFLASSTHGSGLLFAPFILNAAEITDIIPLWFLHELSMLTTMTVIAMIVYHFGIVSFRRFIVNFELAWAVLLIGVGLFLLLMNSSVPGHVHMHGGELF</sequence>
<gene>
    <name evidence="2" type="ORF">CUU66_11260</name>
</gene>
<organism evidence="2 3">
    <name type="scientific">Peribacillus deserti</name>
    <dbReference type="NCBI Taxonomy" id="673318"/>
    <lineage>
        <taxon>Bacteria</taxon>
        <taxon>Bacillati</taxon>
        <taxon>Bacillota</taxon>
        <taxon>Bacilli</taxon>
        <taxon>Bacillales</taxon>
        <taxon>Bacillaceae</taxon>
        <taxon>Peribacillus</taxon>
    </lineage>
</organism>
<dbReference type="EMBL" id="PGUY01000034">
    <property type="protein sequence ID" value="PLT29759.1"/>
    <property type="molecule type" value="Genomic_DNA"/>
</dbReference>
<dbReference type="AlphaFoldDB" id="A0A2N5M5X7"/>
<feature type="transmembrane region" description="Helical" evidence="1">
    <location>
        <begin position="148"/>
        <end position="170"/>
    </location>
</feature>
<keyword evidence="1" id="KW-1133">Transmembrane helix</keyword>
<keyword evidence="1" id="KW-0812">Transmembrane</keyword>
<accession>A0A2N5M5X7</accession>
<keyword evidence="3" id="KW-1185">Reference proteome</keyword>
<dbReference type="Proteomes" id="UP000234748">
    <property type="component" value="Unassembled WGS sequence"/>
</dbReference>
<proteinExistence type="predicted"/>